<reference evidence="2" key="1">
    <citation type="submission" date="2020-05" db="UniProtKB">
        <authorList>
            <consortium name="EnsemblMetazoa"/>
        </authorList>
    </citation>
    <scope>IDENTIFICATION</scope>
    <source>
        <strain evidence="2">TTRI</strain>
    </source>
</reference>
<dbReference type="EnsemblMetazoa" id="GAUT008159-RA">
    <property type="protein sequence ID" value="GAUT008159-PA"/>
    <property type="gene ID" value="GAUT008159"/>
</dbReference>
<protein>
    <submittedName>
        <fullName evidence="2">Uncharacterized protein</fullName>
    </submittedName>
</protein>
<organism evidence="2 3">
    <name type="scientific">Glossina austeni</name>
    <name type="common">Savannah tsetse fly</name>
    <dbReference type="NCBI Taxonomy" id="7395"/>
    <lineage>
        <taxon>Eukaryota</taxon>
        <taxon>Metazoa</taxon>
        <taxon>Ecdysozoa</taxon>
        <taxon>Arthropoda</taxon>
        <taxon>Hexapoda</taxon>
        <taxon>Insecta</taxon>
        <taxon>Pterygota</taxon>
        <taxon>Neoptera</taxon>
        <taxon>Endopterygota</taxon>
        <taxon>Diptera</taxon>
        <taxon>Brachycera</taxon>
        <taxon>Muscomorpha</taxon>
        <taxon>Hippoboscoidea</taxon>
        <taxon>Glossinidae</taxon>
        <taxon>Glossina</taxon>
    </lineage>
</organism>
<evidence type="ECO:0000313" key="2">
    <source>
        <dbReference type="EnsemblMetazoa" id="GAUT008159-PA"/>
    </source>
</evidence>
<feature type="chain" id="PRO_5008398650" evidence="1">
    <location>
        <begin position="29"/>
        <end position="240"/>
    </location>
</feature>
<proteinExistence type="predicted"/>
<dbReference type="Proteomes" id="UP000078200">
    <property type="component" value="Unassembled WGS sequence"/>
</dbReference>
<feature type="signal peptide" evidence="1">
    <location>
        <begin position="1"/>
        <end position="28"/>
    </location>
</feature>
<keyword evidence="1" id="KW-0732">Signal</keyword>
<sequence length="240" mass="26575">MKSQPIHTATFAVALALALALTVAVAVARQLVHCHLHFAWLRKNITTAHENVRTNGLYKSPLNDKINILLEGQVTKTSKTQRTLLSRSSDRERVRNGIVFADDAMLLTCDVTKNLECPHISEISRNVLSGHPVLLDNKSTGSSLIVSDTGSEFTSRNSQDFLSSTRWNTIHKSTDAMPSPTGRLAMMKEDQPLTPSVATCMAIFNSYNKRLKTHPSPTNLKICPKHIYRQTAPDTKNVSD</sequence>
<dbReference type="AlphaFoldDB" id="A0A1A9UL94"/>
<accession>A0A1A9UL94</accession>
<evidence type="ECO:0000256" key="1">
    <source>
        <dbReference type="SAM" id="SignalP"/>
    </source>
</evidence>
<evidence type="ECO:0000313" key="3">
    <source>
        <dbReference type="Proteomes" id="UP000078200"/>
    </source>
</evidence>
<keyword evidence="3" id="KW-1185">Reference proteome</keyword>
<name>A0A1A9UL94_GLOAU</name>
<dbReference type="VEuPathDB" id="VectorBase:GAUT008159"/>